<organism evidence="2 3">
    <name type="scientific">Sphingobacterium multivorum</name>
    <dbReference type="NCBI Taxonomy" id="28454"/>
    <lineage>
        <taxon>Bacteria</taxon>
        <taxon>Pseudomonadati</taxon>
        <taxon>Bacteroidota</taxon>
        <taxon>Sphingobacteriia</taxon>
        <taxon>Sphingobacteriales</taxon>
        <taxon>Sphingobacteriaceae</taxon>
        <taxon>Sphingobacterium</taxon>
    </lineage>
</organism>
<dbReference type="Proteomes" id="UP000251241">
    <property type="component" value="Unassembled WGS sequence"/>
</dbReference>
<gene>
    <name evidence="2" type="primary">pgaC_3</name>
    <name evidence="2" type="ORF">NCTC11343_03476</name>
</gene>
<dbReference type="RefSeq" id="WP_112375293.1">
    <property type="nucleotide sequence ID" value="NZ_CP069793.1"/>
</dbReference>
<protein>
    <submittedName>
        <fullName evidence="2">Poly-beta-1,6-N-acetyl-D-glucosamine synthase</fullName>
        <ecNumber evidence="2">2.4.1.-</ecNumber>
    </submittedName>
</protein>
<dbReference type="InterPro" id="IPR029044">
    <property type="entry name" value="Nucleotide-diphossugar_trans"/>
</dbReference>
<dbReference type="CDD" id="cd00761">
    <property type="entry name" value="Glyco_tranf_GTA_type"/>
    <property type="match status" value="1"/>
</dbReference>
<dbReference type="SUPFAM" id="SSF53448">
    <property type="entry name" value="Nucleotide-diphospho-sugar transferases"/>
    <property type="match status" value="1"/>
</dbReference>
<sequence>MITVIIPSYNRAHLLKRTIPTYLQEGVSKVILVDDCSTDDTEAVVKEMLLHIPELEYIRLSENSKQAFAKNVGINMVDTPWIYFGDDDSILYDNCIPILYETCLKHQADICGAKALYMDQEDERIEFHEVVRKYDINLPTGKKLCDLERLEANFIYSVANPQEVPFVQASALVKASLAKNVMFDSGYLGNGYREETDFFVRCIFLGAKIMFNSNAVQINLPRSVSSGGSHASGRLAWYKSTIKNNHRFLKKNWGQIQKKYQISKSSVVVELQFVSDLLLGAIKNISKSLWKR</sequence>
<dbReference type="PANTHER" id="PTHR22916">
    <property type="entry name" value="GLYCOSYLTRANSFERASE"/>
    <property type="match status" value="1"/>
</dbReference>
<dbReference type="EC" id="2.4.1.-" evidence="2"/>
<evidence type="ECO:0000313" key="3">
    <source>
        <dbReference type="Proteomes" id="UP000251241"/>
    </source>
</evidence>
<accession>A0A2X2J857</accession>
<dbReference type="EMBL" id="UAUU01000009">
    <property type="protein sequence ID" value="SPZ88421.1"/>
    <property type="molecule type" value="Genomic_DNA"/>
</dbReference>
<dbReference type="InterPro" id="IPR001173">
    <property type="entry name" value="Glyco_trans_2-like"/>
</dbReference>
<dbReference type="GeneID" id="97183336"/>
<keyword evidence="2" id="KW-0808">Transferase</keyword>
<dbReference type="GO" id="GO:0016758">
    <property type="term" value="F:hexosyltransferase activity"/>
    <property type="evidence" value="ECO:0007669"/>
    <property type="project" value="UniProtKB-ARBA"/>
</dbReference>
<dbReference type="PANTHER" id="PTHR22916:SF3">
    <property type="entry name" value="UDP-GLCNAC:BETAGAL BETA-1,3-N-ACETYLGLUCOSAMINYLTRANSFERASE-LIKE PROTEIN 1"/>
    <property type="match status" value="1"/>
</dbReference>
<evidence type="ECO:0000313" key="2">
    <source>
        <dbReference type="EMBL" id="SPZ88421.1"/>
    </source>
</evidence>
<name>A0A2X2J857_SPHMU</name>
<evidence type="ECO:0000259" key="1">
    <source>
        <dbReference type="Pfam" id="PF00535"/>
    </source>
</evidence>
<dbReference type="Gene3D" id="3.90.550.10">
    <property type="entry name" value="Spore Coat Polysaccharide Biosynthesis Protein SpsA, Chain A"/>
    <property type="match status" value="1"/>
</dbReference>
<feature type="domain" description="Glycosyltransferase 2-like" evidence="1">
    <location>
        <begin position="3"/>
        <end position="131"/>
    </location>
</feature>
<dbReference type="AlphaFoldDB" id="A0A2X2J857"/>
<dbReference type="Pfam" id="PF00535">
    <property type="entry name" value="Glycos_transf_2"/>
    <property type="match status" value="1"/>
</dbReference>
<proteinExistence type="predicted"/>
<reference evidence="2 3" key="1">
    <citation type="submission" date="2018-06" db="EMBL/GenBank/DDBJ databases">
        <authorList>
            <consortium name="Pathogen Informatics"/>
            <person name="Doyle S."/>
        </authorList>
    </citation>
    <scope>NUCLEOTIDE SEQUENCE [LARGE SCALE GENOMIC DNA]</scope>
    <source>
        <strain evidence="2 3">NCTC11343</strain>
    </source>
</reference>
<keyword evidence="2" id="KW-0328">Glycosyltransferase</keyword>